<dbReference type="GeneID" id="108828964"/>
<dbReference type="InterPro" id="IPR031657">
    <property type="entry name" value="REPA_OB_2"/>
</dbReference>
<dbReference type="Pfam" id="PF16900">
    <property type="entry name" value="REPA_OB_2"/>
    <property type="match status" value="1"/>
</dbReference>
<dbReference type="InterPro" id="IPR012340">
    <property type="entry name" value="NA-bd_OB-fold"/>
</dbReference>
<dbReference type="GO" id="GO:0008270">
    <property type="term" value="F:zinc ion binding"/>
    <property type="evidence" value="ECO:0007669"/>
    <property type="project" value="UniProtKB-KW"/>
</dbReference>
<feature type="compositionally biased region" description="Basic and acidic residues" evidence="6">
    <location>
        <begin position="449"/>
        <end position="459"/>
    </location>
</feature>
<evidence type="ECO:0000313" key="10">
    <source>
        <dbReference type="Proteomes" id="UP000504610"/>
    </source>
</evidence>
<feature type="domain" description="Replication protein A 70 kDa DNA-binding subunit B/D first OB fold" evidence="7">
    <location>
        <begin position="19"/>
        <end position="77"/>
    </location>
</feature>
<dbReference type="OrthoDB" id="1040769at2759"/>
<keyword evidence="2" id="KW-0479">Metal-binding</keyword>
<comment type="similarity">
    <text evidence="1">Belongs to the replication factor A protein 1 family.</text>
</comment>
<dbReference type="PANTHER" id="PTHR47165:SF4">
    <property type="entry name" value="OS03G0429900 PROTEIN"/>
    <property type="match status" value="1"/>
</dbReference>
<keyword evidence="4" id="KW-0862">Zinc</keyword>
<name>A0A6J0LDF2_RAPSA</name>
<dbReference type="Gene3D" id="2.40.50.140">
    <property type="entry name" value="Nucleic acid-binding proteins"/>
    <property type="match status" value="3"/>
</dbReference>
<gene>
    <name evidence="11" type="primary">LOC108828964</name>
</gene>
<evidence type="ECO:0000256" key="6">
    <source>
        <dbReference type="SAM" id="MobiDB-lite"/>
    </source>
</evidence>
<dbReference type="AlphaFoldDB" id="A0A6J0LDF2"/>
<reference evidence="10" key="1">
    <citation type="journal article" date="2019" name="Database">
        <title>The radish genome database (RadishGD): an integrated information resource for radish genomics.</title>
        <authorList>
            <person name="Yu H.J."/>
            <person name="Baek S."/>
            <person name="Lee Y.J."/>
            <person name="Cho A."/>
            <person name="Mun J.H."/>
        </authorList>
    </citation>
    <scope>NUCLEOTIDE SEQUENCE [LARGE SCALE GENOMIC DNA]</scope>
    <source>
        <strain evidence="10">cv. WK10039</strain>
    </source>
</reference>
<feature type="region of interest" description="Disordered" evidence="6">
    <location>
        <begin position="431"/>
        <end position="460"/>
    </location>
</feature>
<feature type="compositionally biased region" description="Polar residues" evidence="6">
    <location>
        <begin position="435"/>
        <end position="447"/>
    </location>
</feature>
<dbReference type="Pfam" id="PF08646">
    <property type="entry name" value="Rep_fac-A_C"/>
    <property type="match status" value="1"/>
</dbReference>
<keyword evidence="3" id="KW-0863">Zinc-finger</keyword>
<evidence type="ECO:0000256" key="2">
    <source>
        <dbReference type="ARBA" id="ARBA00022723"/>
    </source>
</evidence>
<evidence type="ECO:0000256" key="1">
    <source>
        <dbReference type="ARBA" id="ARBA00005690"/>
    </source>
</evidence>
<organism evidence="10 11">
    <name type="scientific">Raphanus sativus</name>
    <name type="common">Radish</name>
    <name type="synonym">Raphanus raphanistrum var. sativus</name>
    <dbReference type="NCBI Taxonomy" id="3726"/>
    <lineage>
        <taxon>Eukaryota</taxon>
        <taxon>Viridiplantae</taxon>
        <taxon>Streptophyta</taxon>
        <taxon>Embryophyta</taxon>
        <taxon>Tracheophyta</taxon>
        <taxon>Spermatophyta</taxon>
        <taxon>Magnoliopsida</taxon>
        <taxon>eudicotyledons</taxon>
        <taxon>Gunneridae</taxon>
        <taxon>Pentapetalae</taxon>
        <taxon>rosids</taxon>
        <taxon>malvids</taxon>
        <taxon>Brassicales</taxon>
        <taxon>Brassicaceae</taxon>
        <taxon>Brassiceae</taxon>
        <taxon>Raphanus</taxon>
    </lineage>
</organism>
<dbReference type="KEGG" id="rsz:108828964"/>
<dbReference type="Proteomes" id="UP000504610">
    <property type="component" value="Chromosome 4"/>
</dbReference>
<evidence type="ECO:0000259" key="9">
    <source>
        <dbReference type="Pfam" id="PF16900"/>
    </source>
</evidence>
<accession>A0A6J0LDF2</accession>
<evidence type="ECO:0000256" key="5">
    <source>
        <dbReference type="ARBA" id="ARBA00023125"/>
    </source>
</evidence>
<proteinExistence type="inferred from homology"/>
<evidence type="ECO:0000256" key="3">
    <source>
        <dbReference type="ARBA" id="ARBA00022771"/>
    </source>
</evidence>
<feature type="domain" description="Replication protein A OB" evidence="9">
    <location>
        <begin position="102"/>
        <end position="183"/>
    </location>
</feature>
<dbReference type="InterPro" id="IPR013955">
    <property type="entry name" value="Rep_factor-A_C"/>
</dbReference>
<dbReference type="CDD" id="cd04476">
    <property type="entry name" value="RPA1_DBD_C"/>
    <property type="match status" value="1"/>
</dbReference>
<protein>
    <submittedName>
        <fullName evidence="11">Uncharacterized protein LOC108828964</fullName>
    </submittedName>
</protein>
<dbReference type="GO" id="GO:0003677">
    <property type="term" value="F:DNA binding"/>
    <property type="evidence" value="ECO:0007669"/>
    <property type="project" value="UniProtKB-KW"/>
</dbReference>
<evidence type="ECO:0000313" key="11">
    <source>
        <dbReference type="RefSeq" id="XP_018458112.1"/>
    </source>
</evidence>
<dbReference type="InterPro" id="IPR047192">
    <property type="entry name" value="Euk_RPA1_DBD_C"/>
</dbReference>
<reference evidence="11" key="2">
    <citation type="submission" date="2025-08" db="UniProtKB">
        <authorList>
            <consortium name="RefSeq"/>
        </authorList>
    </citation>
    <scope>IDENTIFICATION</scope>
    <source>
        <tissue evidence="11">Leaf</tissue>
    </source>
</reference>
<dbReference type="RefSeq" id="XP_018458112.1">
    <property type="nucleotide sequence ID" value="XM_018602610.1"/>
</dbReference>
<keyword evidence="10" id="KW-1185">Reference proteome</keyword>
<evidence type="ECO:0000256" key="4">
    <source>
        <dbReference type="ARBA" id="ARBA00022833"/>
    </source>
</evidence>
<keyword evidence="5" id="KW-0238">DNA-binding</keyword>
<dbReference type="CDD" id="cd04481">
    <property type="entry name" value="RPA1_DBD_B_like"/>
    <property type="match status" value="1"/>
</dbReference>
<dbReference type="InterPro" id="IPR003871">
    <property type="entry name" value="RFA1B/D_OB_1st"/>
</dbReference>
<dbReference type="CDD" id="cd04480">
    <property type="entry name" value="RPA1_DBD_A_like"/>
    <property type="match status" value="1"/>
</dbReference>
<dbReference type="Pfam" id="PF02721">
    <property type="entry name" value="DUF223"/>
    <property type="match status" value="1"/>
</dbReference>
<evidence type="ECO:0000259" key="7">
    <source>
        <dbReference type="Pfam" id="PF02721"/>
    </source>
</evidence>
<dbReference type="PANTHER" id="PTHR47165">
    <property type="entry name" value="OS03G0429900 PROTEIN"/>
    <property type="match status" value="1"/>
</dbReference>
<evidence type="ECO:0000259" key="8">
    <source>
        <dbReference type="Pfam" id="PF08646"/>
    </source>
</evidence>
<feature type="domain" description="Replication factor A C-terminal" evidence="8">
    <location>
        <begin position="259"/>
        <end position="354"/>
    </location>
</feature>
<sequence length="478" mass="53687">MVWDFVVFTVDTEFWFGTKGGKIHASCKKTQMFRIQRNLPLGEWRFIENFKVSGSSGKFRPTPLPYKITFTTDTVVGRSVFEDDDPYLNLVSYENLGGQGSDANVLIDIIGEVFNLGGIQIIQVNGKDRKRLHFRLRDTNGHDVRCCLWGKYAEQFEPFIDDNNVENIICLIRFAKISFYQGEVQITNAFDASLVILNPTMKEAIEFKEALLQVDLPLAIEGKNSDNQVIKHQKTDWDDVQIRSIAEILVAIQVESCKIICSIESVDTDWGWFYFGCSGDGRRVIKIRGNELSQNGKPLWYCDKCRSNVTKVEPKYKLHLNVKDDSGSCKLMMLDTIANVIVGTEAVELWDGSYDEIEDPEIIPPALQVLVGKSFCFGISIALGNLDSGSNTFFVSQVWTGDDQPKIETQSEPVSALDTNSSTLSSGEVLMLKPNSESSSEGFTTPTVKRKEEDAELKDITSTSKKLCIKPVKLEKTK</sequence>
<dbReference type="SUPFAM" id="SSF50249">
    <property type="entry name" value="Nucleic acid-binding proteins"/>
    <property type="match status" value="3"/>
</dbReference>